<accession>A0A2M9ZJ68</accession>
<evidence type="ECO:0000256" key="4">
    <source>
        <dbReference type="ARBA" id="ARBA00022475"/>
    </source>
</evidence>
<evidence type="ECO:0000256" key="8">
    <source>
        <dbReference type="SAM" id="MobiDB-lite"/>
    </source>
</evidence>
<dbReference type="Proteomes" id="UP000231990">
    <property type="component" value="Unassembled WGS sequence"/>
</dbReference>
<dbReference type="Gene3D" id="2.30.330.10">
    <property type="entry name" value="SpoA-like"/>
    <property type="match status" value="1"/>
</dbReference>
<protein>
    <recommendedName>
        <fullName evidence="3">Flagellar motor switch protein FliN</fullName>
    </recommendedName>
</protein>
<dbReference type="GO" id="GO:0006935">
    <property type="term" value="P:chemotaxis"/>
    <property type="evidence" value="ECO:0007669"/>
    <property type="project" value="UniProtKB-KW"/>
</dbReference>
<dbReference type="InterPro" id="IPR001543">
    <property type="entry name" value="FliN-like_C"/>
</dbReference>
<dbReference type="InterPro" id="IPR036429">
    <property type="entry name" value="SpoA-like_sf"/>
</dbReference>
<name>A0A2M9ZJ68_9LEPT</name>
<keyword evidence="4" id="KW-1003">Cell membrane</keyword>
<dbReference type="Pfam" id="PF01052">
    <property type="entry name" value="FliMN_C"/>
    <property type="match status" value="1"/>
</dbReference>
<dbReference type="GO" id="GO:0009425">
    <property type="term" value="C:bacterial-type flagellum basal body"/>
    <property type="evidence" value="ECO:0007669"/>
    <property type="project" value="InterPro"/>
</dbReference>
<feature type="compositionally biased region" description="Gly residues" evidence="8">
    <location>
        <begin position="47"/>
        <end position="64"/>
    </location>
</feature>
<dbReference type="RefSeq" id="WP_100734106.1">
    <property type="nucleotide sequence ID" value="NZ_NPDZ01000013.1"/>
</dbReference>
<evidence type="ECO:0000259" key="9">
    <source>
        <dbReference type="Pfam" id="PF01052"/>
    </source>
</evidence>
<dbReference type="GO" id="GO:0003774">
    <property type="term" value="F:cytoskeletal motor activity"/>
    <property type="evidence" value="ECO:0007669"/>
    <property type="project" value="InterPro"/>
</dbReference>
<evidence type="ECO:0000256" key="3">
    <source>
        <dbReference type="ARBA" id="ARBA00021897"/>
    </source>
</evidence>
<dbReference type="PRINTS" id="PR00956">
    <property type="entry name" value="FLGMOTORFLIN"/>
</dbReference>
<dbReference type="GO" id="GO:0071973">
    <property type="term" value="P:bacterial-type flagellum-dependent cell motility"/>
    <property type="evidence" value="ECO:0007669"/>
    <property type="project" value="InterPro"/>
</dbReference>
<evidence type="ECO:0000256" key="7">
    <source>
        <dbReference type="ARBA" id="ARBA00023136"/>
    </source>
</evidence>
<organism evidence="10 11">
    <name type="scientific">Leptospira perolatii</name>
    <dbReference type="NCBI Taxonomy" id="2023191"/>
    <lineage>
        <taxon>Bacteria</taxon>
        <taxon>Pseudomonadati</taxon>
        <taxon>Spirochaetota</taxon>
        <taxon>Spirochaetia</taxon>
        <taxon>Leptospirales</taxon>
        <taxon>Leptospiraceae</taxon>
        <taxon>Leptospira</taxon>
    </lineage>
</organism>
<evidence type="ECO:0000256" key="6">
    <source>
        <dbReference type="ARBA" id="ARBA00022779"/>
    </source>
</evidence>
<reference evidence="10 11" key="1">
    <citation type="submission" date="2017-07" db="EMBL/GenBank/DDBJ databases">
        <title>Leptospira spp. isolated from tropical soils.</title>
        <authorList>
            <person name="Thibeaux R."/>
            <person name="Iraola G."/>
            <person name="Ferres I."/>
            <person name="Bierque E."/>
            <person name="Girault D."/>
            <person name="Soupe-Gilbert M.-E."/>
            <person name="Picardeau M."/>
            <person name="Goarant C."/>
        </authorList>
    </citation>
    <scope>NUCLEOTIDE SEQUENCE [LARGE SCALE GENOMIC DNA]</scope>
    <source>
        <strain evidence="10 11">FH1-B-B1</strain>
    </source>
</reference>
<keyword evidence="7" id="KW-0472">Membrane</keyword>
<dbReference type="PANTHER" id="PTHR43484">
    <property type="match status" value="1"/>
</dbReference>
<feature type="compositionally biased region" description="Gly residues" evidence="8">
    <location>
        <begin position="24"/>
        <end position="33"/>
    </location>
</feature>
<keyword evidence="10" id="KW-0969">Cilium</keyword>
<evidence type="ECO:0000256" key="1">
    <source>
        <dbReference type="ARBA" id="ARBA00004413"/>
    </source>
</evidence>
<evidence type="ECO:0000313" key="11">
    <source>
        <dbReference type="Proteomes" id="UP000231990"/>
    </source>
</evidence>
<dbReference type="PANTHER" id="PTHR43484:SF1">
    <property type="entry name" value="FLAGELLAR MOTOR SWITCH PROTEIN FLIN"/>
    <property type="match status" value="1"/>
</dbReference>
<evidence type="ECO:0000256" key="5">
    <source>
        <dbReference type="ARBA" id="ARBA00022500"/>
    </source>
</evidence>
<dbReference type="NCBIfam" id="TIGR02480">
    <property type="entry name" value="fliN"/>
    <property type="match status" value="1"/>
</dbReference>
<evidence type="ECO:0000256" key="2">
    <source>
        <dbReference type="ARBA" id="ARBA00009226"/>
    </source>
</evidence>
<comment type="subcellular location">
    <subcellularLocation>
        <location evidence="1">Cell membrane</location>
        <topology evidence="1">Peripheral membrane protein</topology>
        <orientation evidence="1">Cytoplasmic side</orientation>
    </subcellularLocation>
</comment>
<evidence type="ECO:0000313" key="10">
    <source>
        <dbReference type="EMBL" id="PJZ72098.1"/>
    </source>
</evidence>
<dbReference type="SUPFAM" id="SSF101801">
    <property type="entry name" value="Surface presentation of antigens (SPOA)"/>
    <property type="match status" value="1"/>
</dbReference>
<dbReference type="InterPro" id="IPR012826">
    <property type="entry name" value="FliN"/>
</dbReference>
<dbReference type="EMBL" id="NPDZ01000013">
    <property type="protein sequence ID" value="PJZ72098.1"/>
    <property type="molecule type" value="Genomic_DNA"/>
</dbReference>
<keyword evidence="5" id="KW-0145">Chemotaxis</keyword>
<dbReference type="InterPro" id="IPR001172">
    <property type="entry name" value="FliN_T3SS_HrcQb"/>
</dbReference>
<dbReference type="InterPro" id="IPR051469">
    <property type="entry name" value="FliN/MopA/SpaO"/>
</dbReference>
<comment type="similarity">
    <text evidence="2">Belongs to the FliN/MopA/SpaO family.</text>
</comment>
<proteinExistence type="inferred from homology"/>
<keyword evidence="10" id="KW-0966">Cell projection</keyword>
<dbReference type="GO" id="GO:0005886">
    <property type="term" value="C:plasma membrane"/>
    <property type="evidence" value="ECO:0007669"/>
    <property type="project" value="UniProtKB-SubCell"/>
</dbReference>
<gene>
    <name evidence="10" type="primary">fliN</name>
    <name evidence="10" type="ORF">CH373_16000</name>
</gene>
<sequence length="179" mass="17605">MGEGSLSQEDIDALLTGSAPPSPGGGGGGGGGADFNLSGELDSLLGDAGGGGGSAGGGGGGGGAPSFADIAAALGPSSTPAPPKQAQRSASVSSNTANLNLLLDVHIALTVELGRTNMFIKDVLALSEGAVVELDNAVGEELDILANGKLVGKGRLVLLDDYYGIKITEILDPDRRMMM</sequence>
<comment type="caution">
    <text evidence="10">The sequence shown here is derived from an EMBL/GenBank/DDBJ whole genome shotgun (WGS) entry which is preliminary data.</text>
</comment>
<keyword evidence="10" id="KW-0282">Flagellum</keyword>
<feature type="domain" description="Flagellar motor switch protein FliN-like C-terminal" evidence="9">
    <location>
        <begin position="101"/>
        <end position="171"/>
    </location>
</feature>
<keyword evidence="6" id="KW-0283">Flagellar rotation</keyword>
<feature type="region of interest" description="Disordered" evidence="8">
    <location>
        <begin position="1"/>
        <end position="92"/>
    </location>
</feature>
<dbReference type="AlphaFoldDB" id="A0A2M9ZJ68"/>